<comment type="caution">
    <text evidence="2">The sequence shown here is derived from an EMBL/GenBank/DDBJ whole genome shotgun (WGS) entry which is preliminary data.</text>
</comment>
<name>A0ABP3GI21_9ALTE</name>
<evidence type="ECO:0000313" key="2">
    <source>
        <dbReference type="EMBL" id="GAA0344357.1"/>
    </source>
</evidence>
<organism evidence="2 3">
    <name type="scientific">Bowmanella denitrificans</name>
    <dbReference type="NCBI Taxonomy" id="366582"/>
    <lineage>
        <taxon>Bacteria</taxon>
        <taxon>Pseudomonadati</taxon>
        <taxon>Pseudomonadota</taxon>
        <taxon>Gammaproteobacteria</taxon>
        <taxon>Alteromonadales</taxon>
        <taxon>Alteromonadaceae</taxon>
        <taxon>Bowmanella</taxon>
    </lineage>
</organism>
<sequence length="153" mass="17168">MTQDDIRNYLSANQSVYIQVASPQDGSPEAAWGDTFVFLKRKNGELGKMPFITIVTSDYEGFDYESNLNRPDIFRLNMDVGREKFAELFSFTPKEFSANRSKFDFSASDVLFPHPVYGEYGWASVISPRPGSVAMVKSLLDYSLHRAGADTAV</sequence>
<dbReference type="EMBL" id="BAAAEI010000006">
    <property type="protein sequence ID" value="GAA0344357.1"/>
    <property type="molecule type" value="Genomic_DNA"/>
</dbReference>
<evidence type="ECO:0000313" key="3">
    <source>
        <dbReference type="Proteomes" id="UP001501757"/>
    </source>
</evidence>
<dbReference type="InterPro" id="IPR045676">
    <property type="entry name" value="DUF6194"/>
</dbReference>
<evidence type="ECO:0000259" key="1">
    <source>
        <dbReference type="Pfam" id="PF19694"/>
    </source>
</evidence>
<protein>
    <submittedName>
        <fullName evidence="2">DUF6194 family protein</fullName>
    </submittedName>
</protein>
<dbReference type="Proteomes" id="UP001501757">
    <property type="component" value="Unassembled WGS sequence"/>
</dbReference>
<reference evidence="3" key="1">
    <citation type="journal article" date="2019" name="Int. J. Syst. Evol. Microbiol.">
        <title>The Global Catalogue of Microorganisms (GCM) 10K type strain sequencing project: providing services to taxonomists for standard genome sequencing and annotation.</title>
        <authorList>
            <consortium name="The Broad Institute Genomics Platform"/>
            <consortium name="The Broad Institute Genome Sequencing Center for Infectious Disease"/>
            <person name="Wu L."/>
            <person name="Ma J."/>
        </authorList>
    </citation>
    <scope>NUCLEOTIDE SEQUENCE [LARGE SCALE GENOMIC DNA]</scope>
    <source>
        <strain evidence="3">JCM 13378</strain>
    </source>
</reference>
<dbReference type="Pfam" id="PF19694">
    <property type="entry name" value="DUF6194"/>
    <property type="match status" value="1"/>
</dbReference>
<keyword evidence="3" id="KW-1185">Reference proteome</keyword>
<dbReference type="RefSeq" id="WP_343841607.1">
    <property type="nucleotide sequence ID" value="NZ_BAAAEI010000006.1"/>
</dbReference>
<feature type="domain" description="DUF6194" evidence="1">
    <location>
        <begin position="1"/>
        <end position="148"/>
    </location>
</feature>
<proteinExistence type="predicted"/>
<gene>
    <name evidence="2" type="ORF">GCM10009092_05990</name>
</gene>
<accession>A0ABP3GI21</accession>